<name>A0ABS1VW48_9ACTN</name>
<gene>
    <name evidence="2" type="ORF">JKJ07_30690</name>
</gene>
<dbReference type="Gene3D" id="3.90.1140.10">
    <property type="entry name" value="Cyclic phosphodiesterase"/>
    <property type="match status" value="1"/>
</dbReference>
<dbReference type="GO" id="GO:0016874">
    <property type="term" value="F:ligase activity"/>
    <property type="evidence" value="ECO:0007669"/>
    <property type="project" value="UniProtKB-KW"/>
</dbReference>
<protein>
    <submittedName>
        <fullName evidence="2">2'-5' RNA ligase family protein</fullName>
    </submittedName>
</protein>
<dbReference type="RefSeq" id="WP_202995351.1">
    <property type="nucleotide sequence ID" value="NZ_JAENHO010000009.1"/>
</dbReference>
<feature type="region of interest" description="Disordered" evidence="1">
    <location>
        <begin position="120"/>
        <end position="147"/>
    </location>
</feature>
<organism evidence="2 3">
    <name type="scientific">Paractinoplanes lichenicola</name>
    <dbReference type="NCBI Taxonomy" id="2802976"/>
    <lineage>
        <taxon>Bacteria</taxon>
        <taxon>Bacillati</taxon>
        <taxon>Actinomycetota</taxon>
        <taxon>Actinomycetes</taxon>
        <taxon>Micromonosporales</taxon>
        <taxon>Micromonosporaceae</taxon>
        <taxon>Paractinoplanes</taxon>
    </lineage>
</organism>
<accession>A0ABS1VW48</accession>
<dbReference type="SUPFAM" id="SSF55144">
    <property type="entry name" value="LigT-like"/>
    <property type="match status" value="1"/>
</dbReference>
<dbReference type="Proteomes" id="UP000598996">
    <property type="component" value="Unassembled WGS sequence"/>
</dbReference>
<dbReference type="InterPro" id="IPR009097">
    <property type="entry name" value="Cyclic_Pdiesterase"/>
</dbReference>
<reference evidence="2 3" key="1">
    <citation type="submission" date="2021-01" db="EMBL/GenBank/DDBJ databases">
        <title>Actinoplanes sp. nov. LDG1-01 isolated from lichen.</title>
        <authorList>
            <person name="Saeng-In P."/>
            <person name="Phongsopitanun W."/>
            <person name="Kanchanasin P."/>
            <person name="Yuki M."/>
            <person name="Kudo T."/>
            <person name="Ohkuma M."/>
            <person name="Tanasupawat S."/>
        </authorList>
    </citation>
    <scope>NUCLEOTIDE SEQUENCE [LARGE SCALE GENOMIC DNA]</scope>
    <source>
        <strain evidence="2 3">LDG1-01</strain>
    </source>
</reference>
<evidence type="ECO:0000256" key="1">
    <source>
        <dbReference type="SAM" id="MobiDB-lite"/>
    </source>
</evidence>
<feature type="compositionally biased region" description="Polar residues" evidence="1">
    <location>
        <begin position="127"/>
        <end position="147"/>
    </location>
</feature>
<comment type="caution">
    <text evidence="2">The sequence shown here is derived from an EMBL/GenBank/DDBJ whole genome shotgun (WGS) entry which is preliminary data.</text>
</comment>
<keyword evidence="3" id="KW-1185">Reference proteome</keyword>
<proteinExistence type="predicted"/>
<sequence length="147" mass="16154">MHTVELLPDDELDSRVREMWGLLGERGLASHPHPTNRPHLTVVTAPSLDGLPELALPIEVEIGPPRMLGRALVLPVTPNAALRDMHELVWSSLAEAWPPAAEWVPHISLALRFPEGDHTAREMSGPATGTLTKARSYDSVTRTVRDL</sequence>
<evidence type="ECO:0000313" key="3">
    <source>
        <dbReference type="Proteomes" id="UP000598996"/>
    </source>
</evidence>
<keyword evidence="2" id="KW-0436">Ligase</keyword>
<dbReference type="EMBL" id="JAENHO010000009">
    <property type="protein sequence ID" value="MBL7258687.1"/>
    <property type="molecule type" value="Genomic_DNA"/>
</dbReference>
<evidence type="ECO:0000313" key="2">
    <source>
        <dbReference type="EMBL" id="MBL7258687.1"/>
    </source>
</evidence>